<sequence length="171" mass="18938">MSMECFQGQINIQNLYNQNAVNTSVPYPSQGQHSRRPTVNNPPLPPQRQFTNHLNPNIQSQINSNPSPQSQQYRPPTVNNPPLPPQPQFTNHLNTNVQSQVSSNPFPDNLQYPVSHLVPPSSSQPQMASSQPSYTVPAQSRTSLMIENMRDGSAIAPVPQSHKRGSLKLAI</sequence>
<keyword evidence="3" id="KW-1185">Reference proteome</keyword>
<organism evidence="2 3">
    <name type="scientific">Artemisia annua</name>
    <name type="common">Sweet wormwood</name>
    <dbReference type="NCBI Taxonomy" id="35608"/>
    <lineage>
        <taxon>Eukaryota</taxon>
        <taxon>Viridiplantae</taxon>
        <taxon>Streptophyta</taxon>
        <taxon>Embryophyta</taxon>
        <taxon>Tracheophyta</taxon>
        <taxon>Spermatophyta</taxon>
        <taxon>Magnoliopsida</taxon>
        <taxon>eudicotyledons</taxon>
        <taxon>Gunneridae</taxon>
        <taxon>Pentapetalae</taxon>
        <taxon>asterids</taxon>
        <taxon>campanulids</taxon>
        <taxon>Asterales</taxon>
        <taxon>Asteraceae</taxon>
        <taxon>Asteroideae</taxon>
        <taxon>Anthemideae</taxon>
        <taxon>Artemisiinae</taxon>
        <taxon>Artemisia</taxon>
    </lineage>
</organism>
<feature type="compositionally biased region" description="Low complexity" evidence="1">
    <location>
        <begin position="55"/>
        <end position="77"/>
    </location>
</feature>
<protein>
    <submittedName>
        <fullName evidence="2">Uncharacterized protein</fullName>
    </submittedName>
</protein>
<evidence type="ECO:0000313" key="3">
    <source>
        <dbReference type="Proteomes" id="UP000245207"/>
    </source>
</evidence>
<feature type="compositionally biased region" description="Pro residues" evidence="1">
    <location>
        <begin position="78"/>
        <end position="87"/>
    </location>
</feature>
<dbReference type="AlphaFoldDB" id="A0A2U1KNZ9"/>
<accession>A0A2U1KNZ9</accession>
<dbReference type="EMBL" id="PKPP01015583">
    <property type="protein sequence ID" value="PWA38479.1"/>
    <property type="molecule type" value="Genomic_DNA"/>
</dbReference>
<proteinExistence type="predicted"/>
<feature type="region of interest" description="Disordered" evidence="1">
    <location>
        <begin position="23"/>
        <end position="92"/>
    </location>
</feature>
<dbReference type="Proteomes" id="UP000245207">
    <property type="component" value="Unassembled WGS sequence"/>
</dbReference>
<evidence type="ECO:0000256" key="1">
    <source>
        <dbReference type="SAM" id="MobiDB-lite"/>
    </source>
</evidence>
<name>A0A2U1KNZ9_ARTAN</name>
<feature type="compositionally biased region" description="Polar residues" evidence="1">
    <location>
        <begin position="23"/>
        <end position="39"/>
    </location>
</feature>
<comment type="caution">
    <text evidence="2">The sequence shown here is derived from an EMBL/GenBank/DDBJ whole genome shotgun (WGS) entry which is preliminary data.</text>
</comment>
<evidence type="ECO:0000313" key="2">
    <source>
        <dbReference type="EMBL" id="PWA38479.1"/>
    </source>
</evidence>
<gene>
    <name evidence="2" type="ORF">CTI12_AA580930</name>
</gene>
<reference evidence="2 3" key="1">
    <citation type="journal article" date="2018" name="Mol. Plant">
        <title>The genome of Artemisia annua provides insight into the evolution of Asteraceae family and artemisinin biosynthesis.</title>
        <authorList>
            <person name="Shen Q."/>
            <person name="Zhang L."/>
            <person name="Liao Z."/>
            <person name="Wang S."/>
            <person name="Yan T."/>
            <person name="Shi P."/>
            <person name="Liu M."/>
            <person name="Fu X."/>
            <person name="Pan Q."/>
            <person name="Wang Y."/>
            <person name="Lv Z."/>
            <person name="Lu X."/>
            <person name="Zhang F."/>
            <person name="Jiang W."/>
            <person name="Ma Y."/>
            <person name="Chen M."/>
            <person name="Hao X."/>
            <person name="Li L."/>
            <person name="Tang Y."/>
            <person name="Lv G."/>
            <person name="Zhou Y."/>
            <person name="Sun X."/>
            <person name="Brodelius P.E."/>
            <person name="Rose J.K.C."/>
            <person name="Tang K."/>
        </authorList>
    </citation>
    <scope>NUCLEOTIDE SEQUENCE [LARGE SCALE GENOMIC DNA]</scope>
    <source>
        <strain evidence="3">cv. Huhao1</strain>
        <tissue evidence="2">Leaf</tissue>
    </source>
</reference>